<organism evidence="2 3">
    <name type="scientific">Colocasia esculenta</name>
    <name type="common">Wild taro</name>
    <name type="synonym">Arum esculentum</name>
    <dbReference type="NCBI Taxonomy" id="4460"/>
    <lineage>
        <taxon>Eukaryota</taxon>
        <taxon>Viridiplantae</taxon>
        <taxon>Streptophyta</taxon>
        <taxon>Embryophyta</taxon>
        <taxon>Tracheophyta</taxon>
        <taxon>Spermatophyta</taxon>
        <taxon>Magnoliopsida</taxon>
        <taxon>Liliopsida</taxon>
        <taxon>Araceae</taxon>
        <taxon>Aroideae</taxon>
        <taxon>Colocasieae</taxon>
        <taxon>Colocasia</taxon>
    </lineage>
</organism>
<feature type="non-terminal residue" evidence="2">
    <location>
        <position position="1"/>
    </location>
</feature>
<feature type="region of interest" description="Disordered" evidence="1">
    <location>
        <begin position="330"/>
        <end position="357"/>
    </location>
</feature>
<dbReference type="AlphaFoldDB" id="A0A843WAV5"/>
<evidence type="ECO:0000313" key="2">
    <source>
        <dbReference type="EMBL" id="MQM08343.1"/>
    </source>
</evidence>
<sequence length="398" mass="43629">TMARRGRRGAQSRRYEQNRRLKNFVKGLKPSVRVRLLELDSRTLGELLGVTTQQEKGAGSLPEGEATPKENMIKPFQKQDKKKEKPLESQESTVASSIEKPECTQCGKRHDEVHSARRFTDRDIGGRVTDDDLGDVTTGMNDIDCLVHINLLTSVGYMSHCDDALFIDGDWYNRTGMKRVVTLVKVATGSDQNVTRGCEERNKAVKTGREIATGHSLHSECDGFSIMTRPQNAAYRAIAFTGGRFVQVAADEKGKKNGLVWTISCSPATKNSSTRPQQDAPHISPRHDTTNTSTPIDLSQLVDILQSLQASQLQKVQAVLKGKSIPDPIQALHPNVGVHTEPARDPTGRASPAPSPANSIIHSCPHTLVGRPSHVWPSLDVARPTYPPQALAHIPHAC</sequence>
<gene>
    <name evidence="2" type="ORF">Taro_041196</name>
</gene>
<proteinExistence type="predicted"/>
<protein>
    <submittedName>
        <fullName evidence="2">Uncharacterized protein</fullName>
    </submittedName>
</protein>
<feature type="compositionally biased region" description="Basic and acidic residues" evidence="1">
    <location>
        <begin position="66"/>
        <end position="88"/>
    </location>
</feature>
<accession>A0A843WAV5</accession>
<dbReference type="EMBL" id="NMUH01004096">
    <property type="protein sequence ID" value="MQM08343.1"/>
    <property type="molecule type" value="Genomic_DNA"/>
</dbReference>
<evidence type="ECO:0000256" key="1">
    <source>
        <dbReference type="SAM" id="MobiDB-lite"/>
    </source>
</evidence>
<name>A0A843WAV5_COLES</name>
<evidence type="ECO:0000313" key="3">
    <source>
        <dbReference type="Proteomes" id="UP000652761"/>
    </source>
</evidence>
<keyword evidence="3" id="KW-1185">Reference proteome</keyword>
<comment type="caution">
    <text evidence="2">The sequence shown here is derived from an EMBL/GenBank/DDBJ whole genome shotgun (WGS) entry which is preliminary data.</text>
</comment>
<feature type="compositionally biased region" description="Polar residues" evidence="1">
    <location>
        <begin position="266"/>
        <end position="277"/>
    </location>
</feature>
<feature type="region of interest" description="Disordered" evidence="1">
    <location>
        <begin position="50"/>
        <end position="112"/>
    </location>
</feature>
<dbReference type="Proteomes" id="UP000652761">
    <property type="component" value="Unassembled WGS sequence"/>
</dbReference>
<feature type="region of interest" description="Disordered" evidence="1">
    <location>
        <begin position="266"/>
        <end position="294"/>
    </location>
</feature>
<reference evidence="2" key="1">
    <citation type="submission" date="2017-07" db="EMBL/GenBank/DDBJ databases">
        <title>Taro Niue Genome Assembly and Annotation.</title>
        <authorList>
            <person name="Atibalentja N."/>
            <person name="Keating K."/>
            <person name="Fields C.J."/>
        </authorList>
    </citation>
    <scope>NUCLEOTIDE SEQUENCE</scope>
    <source>
        <strain evidence="2">Niue_2</strain>
        <tissue evidence="2">Leaf</tissue>
    </source>
</reference>